<comment type="caution">
    <text evidence="1">The sequence shown here is derived from an EMBL/GenBank/DDBJ whole genome shotgun (WGS) entry which is preliminary data.</text>
</comment>
<dbReference type="Pfam" id="PF01724">
    <property type="entry name" value="DUF29"/>
    <property type="match status" value="1"/>
</dbReference>
<dbReference type="AlphaFoldDB" id="A0A367RRZ6"/>
<dbReference type="PANTHER" id="PTHR34235:SF3">
    <property type="entry name" value="SLR1203 PROTEIN"/>
    <property type="match status" value="1"/>
</dbReference>
<reference evidence="1 2" key="1">
    <citation type="submission" date="2016-04" db="EMBL/GenBank/DDBJ databases">
        <authorList>
            <person name="Evans L.H."/>
            <person name="Alamgir A."/>
            <person name="Owens N."/>
            <person name="Weber N.D."/>
            <person name="Virtaneva K."/>
            <person name="Barbian K."/>
            <person name="Babar A."/>
            <person name="Rosenke K."/>
        </authorList>
    </citation>
    <scope>NUCLEOTIDE SEQUENCE [LARGE SCALE GENOMIC DNA]</scope>
    <source>
        <strain evidence="1">NIES-2108</strain>
    </source>
</reference>
<dbReference type="EMBL" id="LXQE01000117">
    <property type="protein sequence ID" value="RCJ38474.1"/>
    <property type="molecule type" value="Genomic_DNA"/>
</dbReference>
<evidence type="ECO:0008006" key="3">
    <source>
        <dbReference type="Google" id="ProtNLM"/>
    </source>
</evidence>
<accession>A0A367RRZ6</accession>
<gene>
    <name evidence="1" type="ORF">A6769_08680</name>
</gene>
<evidence type="ECO:0000313" key="2">
    <source>
        <dbReference type="Proteomes" id="UP000252085"/>
    </source>
</evidence>
<dbReference type="PANTHER" id="PTHR34235">
    <property type="entry name" value="SLR1203 PROTEIN-RELATED"/>
    <property type="match status" value="1"/>
</dbReference>
<proteinExistence type="predicted"/>
<dbReference type="Proteomes" id="UP000252085">
    <property type="component" value="Unassembled WGS sequence"/>
</dbReference>
<organism evidence="1 2">
    <name type="scientific">Nostoc punctiforme NIES-2108</name>
    <dbReference type="NCBI Taxonomy" id="1356359"/>
    <lineage>
        <taxon>Bacteria</taxon>
        <taxon>Bacillati</taxon>
        <taxon>Cyanobacteriota</taxon>
        <taxon>Cyanophyceae</taxon>
        <taxon>Nostocales</taxon>
        <taxon>Nostocaceae</taxon>
        <taxon>Nostoc</taxon>
    </lineage>
</organism>
<protein>
    <recommendedName>
        <fullName evidence="3">DUF29 domain-containing protein</fullName>
    </recommendedName>
</protein>
<sequence>MVTPIIQSATQTLYDEDYYLWLRTTINQLRAGQFSDVDLDNLLEELETMGRREKRTVKSLLIRLFEHLLKLTYWDKERERNEGHWKGEIRTFRREIKDQLKESPSLKPYILEIFDACYQEARAEASDRSQLVIDIFPSIPIGSLEQILDENWFPEYNHNHHGKPD</sequence>
<evidence type="ECO:0000313" key="1">
    <source>
        <dbReference type="EMBL" id="RCJ38474.1"/>
    </source>
</evidence>
<name>A0A367RRZ6_NOSPU</name>
<dbReference type="InterPro" id="IPR002636">
    <property type="entry name" value="DUF29"/>
</dbReference>
<dbReference type="Gene3D" id="1.20.1220.20">
    <property type="entry name" value="Uncharcterised protein PF01724"/>
    <property type="match status" value="1"/>
</dbReference>